<sequence>MPSVDVAMVRSLRGGLWETVVDTVARSLAAQVIKRDLISDSENKASEIKQAFSSWDGCMAHVYCKWPAIALMIIGGLILLSIVICIVRCTCLGMSCCCSCCYCLKCCGNCCGCCDTPGGKRHKHLDEPYNPQQSGYGGGYRQEAPMAAHVPTPAPAPAFVPQASHGPPQYAEFDVSKHDADALPAMPSWETANSKKMVLEEEVEMDDLPPPKKEALPQQNQGMNSPRFGGPQQQQQQRRPPQQQRAMGRNDPYNRQQTTSPGQMNNYGQPASPYGGHDQGYGAHDQAYGAQNQGYAAHDQGYGAHDQGYAAHDQGYGAHDQTYGAHDQGYNAHNQTYGGHDQTYGAHDQAYGGHDQGFNEHGQNYGAHEQNYNGHDQGYDNHVADGYGAHQPYDHAAPAAGMRMSPVHQSPTSSQNGFGIPRQMTPGPAHMPIAPQELDGHTSPDHYGADPNMRKSPGPGLNQRQSPGPQSDFGIAPQNKPVPYRTYTPAPQKAVTEAPVAPPPIANNGGFDFSSGYSRPQTREGPNYDRRPSESHEREDHEGYPGYKPYSPSPQNWTGV</sequence>
<feature type="compositionally biased region" description="Low complexity" evidence="1">
    <location>
        <begin position="231"/>
        <end position="245"/>
    </location>
</feature>
<evidence type="ECO:0000256" key="1">
    <source>
        <dbReference type="SAM" id="MobiDB-lite"/>
    </source>
</evidence>
<evidence type="ECO:0008006" key="5">
    <source>
        <dbReference type="Google" id="ProtNLM"/>
    </source>
</evidence>
<feature type="region of interest" description="Disordered" evidence="1">
    <location>
        <begin position="204"/>
        <end position="285"/>
    </location>
</feature>
<reference evidence="3 4" key="1">
    <citation type="submission" date="2016-04" db="EMBL/GenBank/DDBJ databases">
        <title>Multiple horizontal gene transfer events from other fungi enriched the ability of the initially mycotrophic fungus Trichoderma (Ascomycota) to feed on dead plant biomass.</title>
        <authorList>
            <person name="Atanasova L."/>
            <person name="Chenthamara K."/>
            <person name="Zhang J."/>
            <person name="Grujic M."/>
            <person name="Henrissat B."/>
            <person name="Kuo A."/>
            <person name="Aertz A."/>
            <person name="Salamov A."/>
            <person name="Lipzen A."/>
            <person name="Labutti K."/>
            <person name="Barry K."/>
            <person name="Miao Y."/>
            <person name="Rahimi M.J."/>
            <person name="Shen Q."/>
            <person name="Grigoriev I.V."/>
            <person name="Kubicek C.P."/>
            <person name="Druzhinina I.S."/>
        </authorList>
    </citation>
    <scope>NUCLEOTIDE SEQUENCE [LARGE SCALE GENOMIC DNA]</scope>
    <source>
        <strain evidence="3 4">NJAU 4742</strain>
    </source>
</reference>
<comment type="caution">
    <text evidence="3">The sequence shown here is derived from an EMBL/GenBank/DDBJ whole genome shotgun (WGS) entry which is preliminary data.</text>
</comment>
<keyword evidence="4" id="KW-1185">Reference proteome</keyword>
<dbReference type="EMBL" id="LVVK01000011">
    <property type="protein sequence ID" value="OPB42953.1"/>
    <property type="molecule type" value="Genomic_DNA"/>
</dbReference>
<proteinExistence type="predicted"/>
<keyword evidence="2" id="KW-0472">Membrane</keyword>
<dbReference type="GO" id="GO:0005935">
    <property type="term" value="C:cellular bud neck"/>
    <property type="evidence" value="ECO:0007669"/>
    <property type="project" value="TreeGrafter"/>
</dbReference>
<organism evidence="3 4">
    <name type="scientific">Trichoderma guizhouense</name>
    <dbReference type="NCBI Taxonomy" id="1491466"/>
    <lineage>
        <taxon>Eukaryota</taxon>
        <taxon>Fungi</taxon>
        <taxon>Dikarya</taxon>
        <taxon>Ascomycota</taxon>
        <taxon>Pezizomycotina</taxon>
        <taxon>Sordariomycetes</taxon>
        <taxon>Hypocreomycetidae</taxon>
        <taxon>Hypocreales</taxon>
        <taxon>Hypocreaceae</taxon>
        <taxon>Trichoderma</taxon>
    </lineage>
</organism>
<gene>
    <name evidence="3" type="ORF">A0O28_0085890</name>
</gene>
<evidence type="ECO:0000256" key="2">
    <source>
        <dbReference type="SAM" id="Phobius"/>
    </source>
</evidence>
<keyword evidence="2" id="KW-0812">Transmembrane</keyword>
<feature type="compositionally biased region" description="Basic and acidic residues" evidence="1">
    <location>
        <begin position="438"/>
        <end position="448"/>
    </location>
</feature>
<feature type="compositionally biased region" description="Low complexity" evidence="1">
    <location>
        <begin position="544"/>
        <end position="554"/>
    </location>
</feature>
<dbReference type="PANTHER" id="PTHR40018">
    <property type="entry name" value="[PSI+] INDUCTION PROTEIN 2"/>
    <property type="match status" value="1"/>
</dbReference>
<dbReference type="AlphaFoldDB" id="A0A1T3CPE7"/>
<name>A0A1T3CPE7_9HYPO</name>
<accession>A0A1T3CPE7</accession>
<feature type="transmembrane region" description="Helical" evidence="2">
    <location>
        <begin position="69"/>
        <end position="95"/>
    </location>
</feature>
<dbReference type="Proteomes" id="UP000191004">
    <property type="component" value="Unassembled WGS sequence"/>
</dbReference>
<dbReference type="InterPro" id="IPR037504">
    <property type="entry name" value="PSI_induc_2"/>
</dbReference>
<keyword evidence="2" id="KW-1133">Transmembrane helix</keyword>
<feature type="region of interest" description="Disordered" evidence="1">
    <location>
        <begin position="298"/>
        <end position="560"/>
    </location>
</feature>
<feature type="compositionally biased region" description="Basic and acidic residues" evidence="1">
    <location>
        <begin position="526"/>
        <end position="543"/>
    </location>
</feature>
<dbReference type="GO" id="GO:0005886">
    <property type="term" value="C:plasma membrane"/>
    <property type="evidence" value="ECO:0007669"/>
    <property type="project" value="TreeGrafter"/>
</dbReference>
<dbReference type="OrthoDB" id="5401332at2759"/>
<evidence type="ECO:0000313" key="3">
    <source>
        <dbReference type="EMBL" id="OPB42953.1"/>
    </source>
</evidence>
<evidence type="ECO:0000313" key="4">
    <source>
        <dbReference type="Proteomes" id="UP000191004"/>
    </source>
</evidence>
<protein>
    <recommendedName>
        <fullName evidence="5">Fibroin-3 related protein</fullName>
    </recommendedName>
</protein>
<feature type="compositionally biased region" description="Polar residues" evidence="1">
    <location>
        <begin position="407"/>
        <end position="417"/>
    </location>
</feature>
<dbReference type="PANTHER" id="PTHR40018:SF1">
    <property type="entry name" value="[PSI+] INDUCTION PROTEIN 2"/>
    <property type="match status" value="1"/>
</dbReference>
<feature type="compositionally biased region" description="Polar residues" evidence="1">
    <location>
        <begin position="253"/>
        <end position="269"/>
    </location>
</feature>